<dbReference type="PROSITE" id="PS50172">
    <property type="entry name" value="BRCT"/>
    <property type="match status" value="1"/>
</dbReference>
<dbReference type="InterPro" id="IPR006054">
    <property type="entry name" value="DnaQ"/>
</dbReference>
<name>A0A084AEC5_LACLC</name>
<dbReference type="NCBIfam" id="TIGR00573">
    <property type="entry name" value="dnaq"/>
    <property type="match status" value="1"/>
</dbReference>
<dbReference type="Gene3D" id="3.40.50.10190">
    <property type="entry name" value="BRCT domain"/>
    <property type="match status" value="1"/>
</dbReference>
<evidence type="ECO:0000256" key="3">
    <source>
        <dbReference type="ARBA" id="ARBA00022705"/>
    </source>
</evidence>
<proteinExistence type="predicted"/>
<evidence type="ECO:0000256" key="5">
    <source>
        <dbReference type="ARBA" id="ARBA00022801"/>
    </source>
</evidence>
<keyword evidence="6" id="KW-0269">Exonuclease</keyword>
<dbReference type="InterPro" id="IPR013520">
    <property type="entry name" value="Ribonucl_H"/>
</dbReference>
<keyword evidence="1" id="KW-0808">Transferase</keyword>
<evidence type="ECO:0000256" key="8">
    <source>
        <dbReference type="ARBA" id="ARBA00070925"/>
    </source>
</evidence>
<keyword evidence="5" id="KW-0378">Hydrolase</keyword>
<dbReference type="CDD" id="cd17748">
    <property type="entry name" value="BRCT_DNA_ligase_like"/>
    <property type="match status" value="1"/>
</dbReference>
<dbReference type="FunFam" id="3.30.420.10:FF:000045">
    <property type="entry name" value="3'-5' exonuclease DinG"/>
    <property type="match status" value="1"/>
</dbReference>
<evidence type="ECO:0000259" key="9">
    <source>
        <dbReference type="PROSITE" id="PS50172"/>
    </source>
</evidence>
<dbReference type="GO" id="GO:0006260">
    <property type="term" value="P:DNA replication"/>
    <property type="evidence" value="ECO:0007669"/>
    <property type="project" value="UniProtKB-KW"/>
</dbReference>
<evidence type="ECO:0000313" key="11">
    <source>
        <dbReference type="Proteomes" id="UP000028401"/>
    </source>
</evidence>
<evidence type="ECO:0000256" key="4">
    <source>
        <dbReference type="ARBA" id="ARBA00022722"/>
    </source>
</evidence>
<evidence type="ECO:0000313" key="10">
    <source>
        <dbReference type="EMBL" id="KEY63654.1"/>
    </source>
</evidence>
<gene>
    <name evidence="10" type="ORF">U725_00227</name>
</gene>
<keyword evidence="2" id="KW-0548">Nucleotidyltransferase</keyword>
<protein>
    <recommendedName>
        <fullName evidence="8">DNA polymerase III polC-type</fullName>
    </recommendedName>
</protein>
<dbReference type="SUPFAM" id="SSF52113">
    <property type="entry name" value="BRCT domain"/>
    <property type="match status" value="1"/>
</dbReference>
<dbReference type="GO" id="GO:0003677">
    <property type="term" value="F:DNA binding"/>
    <property type="evidence" value="ECO:0007669"/>
    <property type="project" value="InterPro"/>
</dbReference>
<organism evidence="10 11">
    <name type="scientific">Lactococcus cremoris subsp. cremoris GE214</name>
    <dbReference type="NCBI Taxonomy" id="1415168"/>
    <lineage>
        <taxon>Bacteria</taxon>
        <taxon>Bacillati</taxon>
        <taxon>Bacillota</taxon>
        <taxon>Bacilli</taxon>
        <taxon>Lactobacillales</taxon>
        <taxon>Streptococcaceae</taxon>
        <taxon>Lactococcus</taxon>
        <taxon>Lactococcus cremoris subsp. cremoris</taxon>
    </lineage>
</organism>
<dbReference type="PANTHER" id="PTHR30231">
    <property type="entry name" value="DNA POLYMERASE III SUBUNIT EPSILON"/>
    <property type="match status" value="1"/>
</dbReference>
<keyword evidence="3" id="KW-0235">DNA replication</keyword>
<dbReference type="EMBL" id="AZSI01000004">
    <property type="protein sequence ID" value="KEY63654.1"/>
    <property type="molecule type" value="Genomic_DNA"/>
</dbReference>
<accession>A0A084AEC5</accession>
<reference evidence="10 11" key="1">
    <citation type="submission" date="2014-06" db="EMBL/GenBank/DDBJ databases">
        <title>Draft genome sequence of the putrescine producing strain Lactococcus lactis subsp cremoris GE214.</title>
        <authorList>
            <person name="Ladero V."/>
            <person name="Linares D.M."/>
            <person name="del Rio B."/>
            <person name="Mayo B."/>
            <person name="Martin M.C."/>
            <person name="Fernandez M."/>
            <person name="Alvarez M.A."/>
        </authorList>
    </citation>
    <scope>NUCLEOTIDE SEQUENCE [LARGE SCALE GENOMIC DNA]</scope>
    <source>
        <strain evidence="10 11">GE214</strain>
    </source>
</reference>
<dbReference type="CDD" id="cd06127">
    <property type="entry name" value="DEDDh"/>
    <property type="match status" value="1"/>
</dbReference>
<dbReference type="PANTHER" id="PTHR30231:SF4">
    <property type="entry name" value="PROTEIN NEN2"/>
    <property type="match status" value="1"/>
</dbReference>
<dbReference type="Proteomes" id="UP000028401">
    <property type="component" value="Unassembled WGS sequence"/>
</dbReference>
<keyword evidence="4" id="KW-0540">Nuclease</keyword>
<dbReference type="InterPro" id="IPR036397">
    <property type="entry name" value="RNaseH_sf"/>
</dbReference>
<dbReference type="InterPro" id="IPR001357">
    <property type="entry name" value="BRCT_dom"/>
</dbReference>
<keyword evidence="7" id="KW-0239">DNA-directed DNA polymerase</keyword>
<dbReference type="PATRIC" id="fig|1415168.3.peg.237"/>
<dbReference type="Pfam" id="PF00929">
    <property type="entry name" value="RNase_T"/>
    <property type="match status" value="1"/>
</dbReference>
<dbReference type="GO" id="GO:0008408">
    <property type="term" value="F:3'-5' exonuclease activity"/>
    <property type="evidence" value="ECO:0007669"/>
    <property type="project" value="TreeGrafter"/>
</dbReference>
<feature type="domain" description="BRCT" evidence="9">
    <location>
        <begin position="234"/>
        <end position="325"/>
    </location>
</feature>
<evidence type="ECO:0000256" key="2">
    <source>
        <dbReference type="ARBA" id="ARBA00022695"/>
    </source>
</evidence>
<sequence>MKFEIAPGIFSVIESAKTAKIDRNKGKSLAKFINDYCVIDIETTGLDPKWDDIIEISALRVRNSKIVDEFTTLVIPEDFQELPSFISDLTGITTDEILKKGITTETAVKNFISFVADDIIIGHNVNFDINFLYDGLKKYTNQQFNSDFIDTLRIARHALPEEHHHRIKDLVEIFSISGYRLHSSLEDCRVTKLIYDKLKEILGSNWEYRIAYKNNHGKYKFDSKDIVADENKFIQTHAFFDKYFVFTGKLEHLNRKSAAQLVADIGGHPQNGVNKDTNFLVVGSFDYIKSIKNGMSSKQKKAIEKQLSGQDIQILTEDVFLEQLL</sequence>
<dbReference type="Gene3D" id="3.30.420.10">
    <property type="entry name" value="Ribonuclease H-like superfamily/Ribonuclease H"/>
    <property type="match status" value="1"/>
</dbReference>
<dbReference type="RefSeq" id="WP_051804503.1">
    <property type="nucleotide sequence ID" value="NZ_AZSI01000004.1"/>
</dbReference>
<evidence type="ECO:0000256" key="1">
    <source>
        <dbReference type="ARBA" id="ARBA00022679"/>
    </source>
</evidence>
<evidence type="ECO:0000256" key="6">
    <source>
        <dbReference type="ARBA" id="ARBA00022839"/>
    </source>
</evidence>
<dbReference type="InterPro" id="IPR012337">
    <property type="entry name" value="RNaseH-like_sf"/>
</dbReference>
<dbReference type="GO" id="GO:0005829">
    <property type="term" value="C:cytosol"/>
    <property type="evidence" value="ECO:0007669"/>
    <property type="project" value="TreeGrafter"/>
</dbReference>
<evidence type="ECO:0000256" key="7">
    <source>
        <dbReference type="ARBA" id="ARBA00022932"/>
    </source>
</evidence>
<dbReference type="SMART" id="SM00479">
    <property type="entry name" value="EXOIII"/>
    <property type="match status" value="1"/>
</dbReference>
<dbReference type="InterPro" id="IPR036420">
    <property type="entry name" value="BRCT_dom_sf"/>
</dbReference>
<dbReference type="GO" id="GO:0003887">
    <property type="term" value="F:DNA-directed DNA polymerase activity"/>
    <property type="evidence" value="ECO:0007669"/>
    <property type="project" value="UniProtKB-KW"/>
</dbReference>
<dbReference type="SUPFAM" id="SSF53098">
    <property type="entry name" value="Ribonuclease H-like"/>
    <property type="match status" value="1"/>
</dbReference>
<dbReference type="AlphaFoldDB" id="A0A084AEC5"/>
<comment type="caution">
    <text evidence="10">The sequence shown here is derived from an EMBL/GenBank/DDBJ whole genome shotgun (WGS) entry which is preliminary data.</text>
</comment>